<organism evidence="1 2">
    <name type="scientific">Desulfotalea psychrophila (strain LSv54 / DSM 12343)</name>
    <dbReference type="NCBI Taxonomy" id="177439"/>
    <lineage>
        <taxon>Bacteria</taxon>
        <taxon>Pseudomonadati</taxon>
        <taxon>Thermodesulfobacteriota</taxon>
        <taxon>Desulfobulbia</taxon>
        <taxon>Desulfobulbales</taxon>
        <taxon>Desulfocapsaceae</taxon>
        <taxon>Desulfotalea</taxon>
    </lineage>
</organism>
<dbReference type="STRING" id="177439.DP1223"/>
<evidence type="ECO:0000313" key="2">
    <source>
        <dbReference type="Proteomes" id="UP000000602"/>
    </source>
</evidence>
<dbReference type="Proteomes" id="UP000000602">
    <property type="component" value="Chromosome"/>
</dbReference>
<dbReference type="AlphaFoldDB" id="Q6ANX2"/>
<gene>
    <name evidence="1" type="ordered locus">DP1223</name>
</gene>
<dbReference type="HOGENOM" id="CLU_1376238_0_0_7"/>
<name>Q6ANX2_DESPS</name>
<dbReference type="EMBL" id="CR522870">
    <property type="protein sequence ID" value="CAG35952.1"/>
    <property type="molecule type" value="Genomic_DNA"/>
</dbReference>
<keyword evidence="2" id="KW-1185">Reference proteome</keyword>
<accession>Q6ANX2</accession>
<reference evidence="2" key="1">
    <citation type="journal article" date="2004" name="Environ. Microbiol.">
        <title>The genome of Desulfotalea psychrophila, a sulfate-reducing bacterium from permanently cold Arctic sediments.</title>
        <authorList>
            <person name="Rabus R."/>
            <person name="Ruepp A."/>
            <person name="Frickey T."/>
            <person name="Rattei T."/>
            <person name="Fartmann B."/>
            <person name="Stark M."/>
            <person name="Bauer M."/>
            <person name="Zibat A."/>
            <person name="Lombardot T."/>
            <person name="Becker I."/>
            <person name="Amann J."/>
            <person name="Gellner K."/>
            <person name="Teeling H."/>
            <person name="Leuschner W.D."/>
            <person name="Gloeckner F.-O."/>
            <person name="Lupas A.N."/>
            <person name="Amann R."/>
            <person name="Klenk H.-P."/>
        </authorList>
    </citation>
    <scope>NUCLEOTIDE SEQUENCE [LARGE SCALE GENOMIC DNA]</scope>
    <source>
        <strain evidence="2">DSM 12343 / LSv54</strain>
    </source>
</reference>
<dbReference type="KEGG" id="dps:DP1223"/>
<evidence type="ECO:0000313" key="1">
    <source>
        <dbReference type="EMBL" id="CAG35952.1"/>
    </source>
</evidence>
<protein>
    <submittedName>
        <fullName evidence="1">Uncharacterized protein</fullName>
    </submittedName>
</protein>
<sequence length="198" mass="22164">MEKYMKVIIGFIVGGFVSLLLWQSHPQLAELIINKGREIAEARRLRRGLMLLAEENQASLPWLSRIGMIVPGQRLKVTGANRSRQRFELITAEPELITAEPELITPEPALSILATPITMPVDEVIIVDDVAGEKHFFWKPFSLMNKADRFAAYITKNSGIECLAEKTGPGTYQVYFNYSSEAEKANSIELIKETGVSL</sequence>
<proteinExistence type="predicted"/>